<dbReference type="OrthoDB" id="137527at2157"/>
<feature type="transmembrane region" description="Helical" evidence="7">
    <location>
        <begin position="45"/>
        <end position="65"/>
    </location>
</feature>
<feature type="transmembrane region" description="Helical" evidence="7">
    <location>
        <begin position="143"/>
        <end position="166"/>
    </location>
</feature>
<dbReference type="InterPro" id="IPR005524">
    <property type="entry name" value="DUF318"/>
</dbReference>
<gene>
    <name evidence="8" type="ordered locus">Mmah_0155</name>
</gene>
<keyword evidence="6 7" id="KW-0472">Membrane</keyword>
<organism evidence="8 9">
    <name type="scientific">Methanohalophilus mahii (strain ATCC 35705 / DSM 5219 / SLP)</name>
    <dbReference type="NCBI Taxonomy" id="547558"/>
    <lineage>
        <taxon>Archaea</taxon>
        <taxon>Methanobacteriati</taxon>
        <taxon>Methanobacteriota</taxon>
        <taxon>Stenosarchaea group</taxon>
        <taxon>Methanomicrobia</taxon>
        <taxon>Methanosarcinales</taxon>
        <taxon>Methanosarcinaceae</taxon>
        <taxon>Methanohalophilus</taxon>
    </lineage>
</organism>
<evidence type="ECO:0000313" key="8">
    <source>
        <dbReference type="EMBL" id="ADE35690.1"/>
    </source>
</evidence>
<dbReference type="EMBL" id="CP001994">
    <property type="protein sequence ID" value="ADE35690.1"/>
    <property type="molecule type" value="Genomic_DNA"/>
</dbReference>
<dbReference type="Pfam" id="PF03773">
    <property type="entry name" value="ArsP_1"/>
    <property type="match status" value="1"/>
</dbReference>
<evidence type="ECO:0000313" key="9">
    <source>
        <dbReference type="Proteomes" id="UP000001059"/>
    </source>
</evidence>
<keyword evidence="9" id="KW-1185">Reference proteome</keyword>
<keyword evidence="5 7" id="KW-1133">Transmembrane helix</keyword>
<dbReference type="AlphaFoldDB" id="D5E939"/>
<proteinExistence type="inferred from homology"/>
<evidence type="ECO:0000256" key="2">
    <source>
        <dbReference type="ARBA" id="ARBA00006386"/>
    </source>
</evidence>
<feature type="transmembrane region" description="Helical" evidence="7">
    <location>
        <begin position="86"/>
        <end position="108"/>
    </location>
</feature>
<dbReference type="GeneID" id="8982286"/>
<protein>
    <recommendedName>
        <fullName evidence="10">Permease</fullName>
    </recommendedName>
</protein>
<evidence type="ECO:0000256" key="6">
    <source>
        <dbReference type="ARBA" id="ARBA00023136"/>
    </source>
</evidence>
<keyword evidence="4 7" id="KW-0812">Transmembrane</keyword>
<evidence type="ECO:0000256" key="1">
    <source>
        <dbReference type="ARBA" id="ARBA00004651"/>
    </source>
</evidence>
<comment type="similarity">
    <text evidence="2">Belongs to the UPF0718 family.</text>
</comment>
<keyword evidence="3" id="KW-1003">Cell membrane</keyword>
<feature type="transmembrane region" description="Helical" evidence="7">
    <location>
        <begin position="16"/>
        <end position="33"/>
    </location>
</feature>
<comment type="subcellular location">
    <subcellularLocation>
        <location evidence="1">Cell membrane</location>
        <topology evidence="1">Multi-pass membrane protein</topology>
    </subcellularLocation>
</comment>
<evidence type="ECO:0000256" key="3">
    <source>
        <dbReference type="ARBA" id="ARBA00022475"/>
    </source>
</evidence>
<reference evidence="8 9" key="1">
    <citation type="submission" date="2010-03" db="EMBL/GenBank/DDBJ databases">
        <title>The complete genome of Methanohalophilus mahii DSM 5219.</title>
        <authorList>
            <consortium name="US DOE Joint Genome Institute (JGI-PGF)"/>
            <person name="Lucas S."/>
            <person name="Copeland A."/>
            <person name="Lapidus A."/>
            <person name="Glavina del Rio T."/>
            <person name="Dalin E."/>
            <person name="Tice H."/>
            <person name="Bruce D."/>
            <person name="Goodwin L."/>
            <person name="Pitluck S."/>
            <person name="Kyrpides N."/>
            <person name="Mavromatis K."/>
            <person name="Ivanova N."/>
            <person name="Lykidis A."/>
            <person name="Saunders E."/>
            <person name="Brettin T."/>
            <person name="Detter J.C."/>
            <person name="Han C."/>
            <person name="Land M."/>
            <person name="Hauser L."/>
            <person name="Markowitz V."/>
            <person name="Cheng J.-F."/>
            <person name="Hugenholtz P."/>
            <person name="Woyke T."/>
            <person name="Wu D."/>
            <person name="Spring S."/>
            <person name="Schneider S."/>
            <person name="Schroeder M."/>
            <person name="Klenk H.-P."/>
            <person name="Eisen J.A."/>
        </authorList>
    </citation>
    <scope>NUCLEOTIDE SEQUENCE [LARGE SCALE GENOMIC DNA]</scope>
    <source>
        <strain evidence="9">ATCC 35705 / DSM 5219 / SLP</strain>
    </source>
</reference>
<evidence type="ECO:0000256" key="4">
    <source>
        <dbReference type="ARBA" id="ARBA00022692"/>
    </source>
</evidence>
<evidence type="ECO:0008006" key="10">
    <source>
        <dbReference type="Google" id="ProtNLM"/>
    </source>
</evidence>
<dbReference type="GO" id="GO:0005886">
    <property type="term" value="C:plasma membrane"/>
    <property type="evidence" value="ECO:0007669"/>
    <property type="project" value="UniProtKB-SubCell"/>
</dbReference>
<dbReference type="RefSeq" id="WP_013036633.1">
    <property type="nucleotide sequence ID" value="NC_014002.1"/>
</dbReference>
<dbReference type="STRING" id="547558.Mmah_0155"/>
<evidence type="ECO:0000256" key="5">
    <source>
        <dbReference type="ARBA" id="ARBA00022989"/>
    </source>
</evidence>
<dbReference type="KEGG" id="mmh:Mmah_0155"/>
<accession>D5E939</accession>
<evidence type="ECO:0000256" key="7">
    <source>
        <dbReference type="SAM" id="Phobius"/>
    </source>
</evidence>
<sequence>MALISQISNQQNLKDWTFLGIVLLVAFLLLNTYPSKTGSVTEYFWQYLVEMALILPAVMLIMGLFSAYVSNSMIEKYLGKYAGKKGIFLSFFLGSLPTGPLYVAFPIASHLLEKGARISNVIIFLSAWACLKIPQELMEFQFLGWKFMLLRLFFTAILVVVMARFIEYLFGITNDKV</sequence>
<dbReference type="HOGENOM" id="CLU_101297_0_1_2"/>
<name>D5E939_METMS</name>
<dbReference type="Proteomes" id="UP000001059">
    <property type="component" value="Chromosome"/>
</dbReference>